<dbReference type="SUPFAM" id="SSF56317">
    <property type="entry name" value="Carbon-nitrogen hydrolase"/>
    <property type="match status" value="1"/>
</dbReference>
<name>A0A6J4CZB1_9HELI</name>
<dbReference type="AlphaFoldDB" id="A0A6J4CZB1"/>
<dbReference type="InterPro" id="IPR003010">
    <property type="entry name" value="C-N_Hydrolase"/>
</dbReference>
<proteinExistence type="predicted"/>
<dbReference type="PANTHER" id="PTHR43674">
    <property type="entry name" value="NITRILASE C965.09-RELATED"/>
    <property type="match status" value="1"/>
</dbReference>
<dbReference type="Pfam" id="PF00795">
    <property type="entry name" value="CN_hydrolase"/>
    <property type="match status" value="1"/>
</dbReference>
<protein>
    <submittedName>
        <fullName evidence="3">Nitrilase/cyanide hydratase</fullName>
    </submittedName>
</protein>
<feature type="domain" description="CN hydrolase" evidence="2">
    <location>
        <begin position="1"/>
        <end position="242"/>
    </location>
</feature>
<dbReference type="GO" id="GO:0033388">
    <property type="term" value="P:putrescine biosynthetic process from arginine"/>
    <property type="evidence" value="ECO:0007669"/>
    <property type="project" value="TreeGrafter"/>
</dbReference>
<evidence type="ECO:0000313" key="3">
    <source>
        <dbReference type="EMBL" id="BCD70838.1"/>
    </source>
</evidence>
<evidence type="ECO:0000313" key="4">
    <source>
        <dbReference type="Proteomes" id="UP000317935"/>
    </source>
</evidence>
<dbReference type="EMBL" id="AP019774">
    <property type="protein sequence ID" value="BCD70838.1"/>
    <property type="molecule type" value="Genomic_DNA"/>
</dbReference>
<accession>A0A6J4CZB1</accession>
<dbReference type="GO" id="GO:0050126">
    <property type="term" value="F:N-carbamoylputrescine amidase activity"/>
    <property type="evidence" value="ECO:0007669"/>
    <property type="project" value="TreeGrafter"/>
</dbReference>
<evidence type="ECO:0000256" key="1">
    <source>
        <dbReference type="ARBA" id="ARBA00022801"/>
    </source>
</evidence>
<dbReference type="PROSITE" id="PS50263">
    <property type="entry name" value="CN_HYDROLASE"/>
    <property type="match status" value="1"/>
</dbReference>
<dbReference type="Gene3D" id="3.60.110.10">
    <property type="entry name" value="Carbon-nitrogen hydrolase"/>
    <property type="match status" value="1"/>
</dbReference>
<dbReference type="RefSeq" id="WP_143433489.1">
    <property type="nucleotide sequence ID" value="NZ_AP019774.1"/>
</dbReference>
<dbReference type="PANTHER" id="PTHR43674:SF2">
    <property type="entry name" value="BETA-UREIDOPROPIONASE"/>
    <property type="match status" value="1"/>
</dbReference>
<evidence type="ECO:0000259" key="2">
    <source>
        <dbReference type="PROSITE" id="PS50263"/>
    </source>
</evidence>
<organism evidence="3 4">
    <name type="scientific">Helicobacter suis</name>
    <dbReference type="NCBI Taxonomy" id="104628"/>
    <lineage>
        <taxon>Bacteria</taxon>
        <taxon>Pseudomonadati</taxon>
        <taxon>Campylobacterota</taxon>
        <taxon>Epsilonproteobacteria</taxon>
        <taxon>Campylobacterales</taxon>
        <taxon>Helicobacteraceae</taxon>
        <taxon>Helicobacter</taxon>
    </lineage>
</organism>
<gene>
    <name evidence="3" type="ORF">SNTW_14830</name>
</gene>
<dbReference type="InterPro" id="IPR050345">
    <property type="entry name" value="Aliph_Amidase/BUP"/>
</dbReference>
<dbReference type="CDD" id="cd07197">
    <property type="entry name" value="nitrilase"/>
    <property type="match status" value="1"/>
</dbReference>
<dbReference type="InterPro" id="IPR036526">
    <property type="entry name" value="C-N_Hydrolase_sf"/>
</dbReference>
<dbReference type="Proteomes" id="UP000317935">
    <property type="component" value="Chromosome"/>
</dbReference>
<reference evidence="3 4" key="1">
    <citation type="submission" date="2019-06" db="EMBL/GenBank/DDBJ databases">
        <title>Complete genome sequence of Helicobacter suis SNTW101c.</title>
        <authorList>
            <person name="Rimbara E."/>
            <person name="Suzuki M."/>
            <person name="Matsui H."/>
            <person name="Nakamura M."/>
            <person name="Mori S."/>
            <person name="Shibayama K."/>
        </authorList>
    </citation>
    <scope>NUCLEOTIDE SEQUENCE [LARGE SCALE GENOMIC DNA]</scope>
    <source>
        <strain evidence="3 4">SNTW101c</strain>
    </source>
</reference>
<keyword evidence="1" id="KW-0378">Hydrolase</keyword>
<sequence>MHLFLMQMAHFDWEFIQKSAKQMPPQALLIFPEYVLTPFFLEILESEVEKINSYSLARLEQLEQLAHKHQLYMSAPLILQEQKGLVKQIALITPQDTQFYTQQKLMPYDHWNEARFFNNPQPDKLSTPLTFMLEGIKIAPLFGYELHFDLIWLCMQEEGVEVVLLSTASTFESFERWRAVCKARAFCNSMLVARANRIGMVRSKQSNLPWRFYGDSFIALPNSNIASSLEGDQGILHLEVHKEYLEAWVKEWGFRTTRGELT</sequence>